<protein>
    <recommendedName>
        <fullName evidence="3">Translin</fullName>
    </recommendedName>
</protein>
<name>A0A0G0GBS4_9BACT</name>
<dbReference type="SUPFAM" id="SSF74784">
    <property type="entry name" value="Translin"/>
    <property type="match status" value="1"/>
</dbReference>
<dbReference type="PANTHER" id="PTHR10741">
    <property type="entry name" value="TRANSLIN AND TRANSLIN ASSOCIATED PROTEIN X"/>
    <property type="match status" value="1"/>
</dbReference>
<accession>A0A0G0GBS4</accession>
<proteinExistence type="predicted"/>
<evidence type="ECO:0000313" key="1">
    <source>
        <dbReference type="EMBL" id="KKQ27417.1"/>
    </source>
</evidence>
<gene>
    <name evidence="1" type="ORF">US42_C0009G0007</name>
</gene>
<dbReference type="Proteomes" id="UP000034849">
    <property type="component" value="Unassembled WGS sequence"/>
</dbReference>
<comment type="caution">
    <text evidence="1">The sequence shown here is derived from an EMBL/GenBank/DDBJ whole genome shotgun (WGS) entry which is preliminary data.</text>
</comment>
<dbReference type="Pfam" id="PF01997">
    <property type="entry name" value="Translin"/>
    <property type="match status" value="1"/>
</dbReference>
<dbReference type="STRING" id="1619046.US42_C0009G0007"/>
<reference evidence="1 2" key="1">
    <citation type="journal article" date="2015" name="Nature">
        <title>rRNA introns, odd ribosomes, and small enigmatic genomes across a large radiation of phyla.</title>
        <authorList>
            <person name="Brown C.T."/>
            <person name="Hug L.A."/>
            <person name="Thomas B.C."/>
            <person name="Sharon I."/>
            <person name="Castelle C.J."/>
            <person name="Singh A."/>
            <person name="Wilkins M.J."/>
            <person name="Williams K.H."/>
            <person name="Banfield J.F."/>
        </authorList>
    </citation>
    <scope>NUCLEOTIDE SEQUENCE [LARGE SCALE GENOMIC DNA]</scope>
</reference>
<dbReference type="EMBL" id="LBSX01000009">
    <property type="protein sequence ID" value="KKQ27417.1"/>
    <property type="molecule type" value="Genomic_DNA"/>
</dbReference>
<sequence length="192" mass="22446">MSKIDQKYFNQLKQNLHSFQEKRIEIIQASNNALHHAKRIIFALHRDEFKEAEEKLVLVEKMLGEMRKKYKTDLHVFDEGAFKAATEEYVEARLFYNFLKTGKIGKITQVEVNGEVFLAGLCDVPGELYRYAIKCATNHDLKKTKECNEMAQEILGALIEFNLTSYLRNKFDQAKQAIHKLEIVVYELSLRR</sequence>
<dbReference type="AlphaFoldDB" id="A0A0G0GBS4"/>
<dbReference type="Gene3D" id="1.20.58.2140">
    <property type="match status" value="1"/>
</dbReference>
<dbReference type="CDD" id="cd14820">
    <property type="entry name" value="TRAX"/>
    <property type="match status" value="1"/>
</dbReference>
<dbReference type="GO" id="GO:0043565">
    <property type="term" value="F:sequence-specific DNA binding"/>
    <property type="evidence" value="ECO:0007669"/>
    <property type="project" value="InterPro"/>
</dbReference>
<dbReference type="InterPro" id="IPR002848">
    <property type="entry name" value="Translin_fam"/>
</dbReference>
<dbReference type="InterPro" id="IPR036081">
    <property type="entry name" value="Translin_sf"/>
</dbReference>
<evidence type="ECO:0008006" key="3">
    <source>
        <dbReference type="Google" id="ProtNLM"/>
    </source>
</evidence>
<evidence type="ECO:0000313" key="2">
    <source>
        <dbReference type="Proteomes" id="UP000034849"/>
    </source>
</evidence>
<organism evidence="1 2">
    <name type="scientific">Candidatus Magasanikbacteria bacterium GW2011_GWC2_37_14</name>
    <dbReference type="NCBI Taxonomy" id="1619046"/>
    <lineage>
        <taxon>Bacteria</taxon>
        <taxon>Candidatus Magasanikiibacteriota</taxon>
    </lineage>
</organism>